<proteinExistence type="predicted"/>
<name>A0AA39UTJ0_9AGAR</name>
<dbReference type="Proteomes" id="UP001175228">
    <property type="component" value="Unassembled WGS sequence"/>
</dbReference>
<organism evidence="1 2">
    <name type="scientific">Armillaria luteobubalina</name>
    <dbReference type="NCBI Taxonomy" id="153913"/>
    <lineage>
        <taxon>Eukaryota</taxon>
        <taxon>Fungi</taxon>
        <taxon>Dikarya</taxon>
        <taxon>Basidiomycota</taxon>
        <taxon>Agaricomycotina</taxon>
        <taxon>Agaricomycetes</taxon>
        <taxon>Agaricomycetidae</taxon>
        <taxon>Agaricales</taxon>
        <taxon>Marasmiineae</taxon>
        <taxon>Physalacriaceae</taxon>
        <taxon>Armillaria</taxon>
    </lineage>
</organism>
<reference evidence="1" key="1">
    <citation type="submission" date="2023-06" db="EMBL/GenBank/DDBJ databases">
        <authorList>
            <consortium name="Lawrence Berkeley National Laboratory"/>
            <person name="Ahrendt S."/>
            <person name="Sahu N."/>
            <person name="Indic B."/>
            <person name="Wong-Bajracharya J."/>
            <person name="Merenyi Z."/>
            <person name="Ke H.-M."/>
            <person name="Monk M."/>
            <person name="Kocsube S."/>
            <person name="Drula E."/>
            <person name="Lipzen A."/>
            <person name="Balint B."/>
            <person name="Henrissat B."/>
            <person name="Andreopoulos B."/>
            <person name="Martin F.M."/>
            <person name="Harder C.B."/>
            <person name="Rigling D."/>
            <person name="Ford K.L."/>
            <person name="Foster G.D."/>
            <person name="Pangilinan J."/>
            <person name="Papanicolaou A."/>
            <person name="Barry K."/>
            <person name="LaButti K."/>
            <person name="Viragh M."/>
            <person name="Koriabine M."/>
            <person name="Yan M."/>
            <person name="Riley R."/>
            <person name="Champramary S."/>
            <person name="Plett K.L."/>
            <person name="Tsai I.J."/>
            <person name="Slot J."/>
            <person name="Sipos G."/>
            <person name="Plett J."/>
            <person name="Nagy L.G."/>
            <person name="Grigoriev I.V."/>
        </authorList>
    </citation>
    <scope>NUCLEOTIDE SEQUENCE</scope>
    <source>
        <strain evidence="1">HWK02</strain>
    </source>
</reference>
<accession>A0AA39UTJ0</accession>
<evidence type="ECO:0000313" key="2">
    <source>
        <dbReference type="Proteomes" id="UP001175228"/>
    </source>
</evidence>
<evidence type="ECO:0000313" key="1">
    <source>
        <dbReference type="EMBL" id="KAK0496769.1"/>
    </source>
</evidence>
<keyword evidence="2" id="KW-1185">Reference proteome</keyword>
<dbReference type="EMBL" id="JAUEPU010000014">
    <property type="protein sequence ID" value="KAK0496769.1"/>
    <property type="molecule type" value="Genomic_DNA"/>
</dbReference>
<comment type="caution">
    <text evidence="1">The sequence shown here is derived from an EMBL/GenBank/DDBJ whole genome shotgun (WGS) entry which is preliminary data.</text>
</comment>
<gene>
    <name evidence="1" type="ORF">EDD18DRAFT_1163869</name>
</gene>
<sequence>MKTAEVHSAVPWNAPNGSMAGIDTSRIEEQLPSLSVQHPGMWTGQGDNASDSVAIEHSVRSETQFSSTQGASARNGQTFRHAQRIQPDDVSFSGQKDTRNGQPVRHGAAMMVGRGVRPNVRFLETYPPPLVSPSVQDHAIIWRSDHRISGQRLVSGGLFFGGLNESNIWAPQRGEYLRDRWFARQGDQIASRTSLRIVCNFIRIFEGLLVKLDSASILRHSRLVIAHHQYPVQLADHSTANSQHFLQ</sequence>
<dbReference type="AlphaFoldDB" id="A0AA39UTJ0"/>
<protein>
    <submittedName>
        <fullName evidence="1">Uncharacterized protein</fullName>
    </submittedName>
</protein>